<reference evidence="1 2" key="1">
    <citation type="submission" date="2019-06" db="EMBL/GenBank/DDBJ databases">
        <title>WGS assembly of Gossypium darwinii.</title>
        <authorList>
            <person name="Chen Z.J."/>
            <person name="Sreedasyam A."/>
            <person name="Ando A."/>
            <person name="Song Q."/>
            <person name="De L."/>
            <person name="Hulse-Kemp A."/>
            <person name="Ding M."/>
            <person name="Ye W."/>
            <person name="Kirkbride R."/>
            <person name="Jenkins J."/>
            <person name="Plott C."/>
            <person name="Lovell J."/>
            <person name="Lin Y.-M."/>
            <person name="Vaughn R."/>
            <person name="Liu B."/>
            <person name="Li W."/>
            <person name="Simpson S."/>
            <person name="Scheffler B."/>
            <person name="Saski C."/>
            <person name="Grover C."/>
            <person name="Hu G."/>
            <person name="Conover J."/>
            <person name="Carlson J."/>
            <person name="Shu S."/>
            <person name="Boston L."/>
            <person name="Williams M."/>
            <person name="Peterson D."/>
            <person name="Mcgee K."/>
            <person name="Jones D."/>
            <person name="Wendel J."/>
            <person name="Stelly D."/>
            <person name="Grimwood J."/>
            <person name="Schmutz J."/>
        </authorList>
    </citation>
    <scope>NUCLEOTIDE SEQUENCE [LARGE SCALE GENOMIC DNA]</scope>
    <source>
        <strain evidence="1">1808015.09</strain>
    </source>
</reference>
<dbReference type="Proteomes" id="UP000323506">
    <property type="component" value="Chromosome D02"/>
</dbReference>
<dbReference type="EMBL" id="CM017702">
    <property type="protein sequence ID" value="TYG79850.1"/>
    <property type="molecule type" value="Genomic_DNA"/>
</dbReference>
<evidence type="ECO:0000313" key="2">
    <source>
        <dbReference type="Proteomes" id="UP000323506"/>
    </source>
</evidence>
<gene>
    <name evidence="1" type="ORF">ES288_D02G170200v1</name>
</gene>
<protein>
    <submittedName>
        <fullName evidence="1">Uncharacterized protein</fullName>
    </submittedName>
</protein>
<name>A0A5D2DFH8_GOSDA</name>
<organism evidence="1 2">
    <name type="scientific">Gossypium darwinii</name>
    <name type="common">Darwin's cotton</name>
    <name type="synonym">Gossypium barbadense var. darwinii</name>
    <dbReference type="NCBI Taxonomy" id="34276"/>
    <lineage>
        <taxon>Eukaryota</taxon>
        <taxon>Viridiplantae</taxon>
        <taxon>Streptophyta</taxon>
        <taxon>Embryophyta</taxon>
        <taxon>Tracheophyta</taxon>
        <taxon>Spermatophyta</taxon>
        <taxon>Magnoliopsida</taxon>
        <taxon>eudicotyledons</taxon>
        <taxon>Gunneridae</taxon>
        <taxon>Pentapetalae</taxon>
        <taxon>rosids</taxon>
        <taxon>malvids</taxon>
        <taxon>Malvales</taxon>
        <taxon>Malvaceae</taxon>
        <taxon>Malvoideae</taxon>
        <taxon>Gossypium</taxon>
    </lineage>
</organism>
<accession>A0A5D2DFH8</accession>
<sequence>MTLFLPIQKSFLVIDDGGFNLHRYFFDPIGRASQILPSSCKGVCHFICLSRSKLKRASPSTTKSRKPIFSPNMMA</sequence>
<proteinExistence type="predicted"/>
<dbReference type="AlphaFoldDB" id="A0A5D2DFH8"/>
<keyword evidence="2" id="KW-1185">Reference proteome</keyword>
<evidence type="ECO:0000313" key="1">
    <source>
        <dbReference type="EMBL" id="TYG79850.1"/>
    </source>
</evidence>